<evidence type="ECO:0000313" key="2">
    <source>
        <dbReference type="EMBL" id="WAQ95618.1"/>
    </source>
</evidence>
<feature type="region of interest" description="Disordered" evidence="1">
    <location>
        <begin position="1"/>
        <end position="40"/>
    </location>
</feature>
<proteinExistence type="predicted"/>
<feature type="compositionally biased region" description="Polar residues" evidence="1">
    <location>
        <begin position="14"/>
        <end position="28"/>
    </location>
</feature>
<evidence type="ECO:0000256" key="1">
    <source>
        <dbReference type="SAM" id="MobiDB-lite"/>
    </source>
</evidence>
<dbReference type="Gene3D" id="1.10.287.1490">
    <property type="match status" value="1"/>
</dbReference>
<organism evidence="2 3">
    <name type="scientific">Mya arenaria</name>
    <name type="common">Soft-shell clam</name>
    <dbReference type="NCBI Taxonomy" id="6604"/>
    <lineage>
        <taxon>Eukaryota</taxon>
        <taxon>Metazoa</taxon>
        <taxon>Spiralia</taxon>
        <taxon>Lophotrochozoa</taxon>
        <taxon>Mollusca</taxon>
        <taxon>Bivalvia</taxon>
        <taxon>Autobranchia</taxon>
        <taxon>Heteroconchia</taxon>
        <taxon>Euheterodonta</taxon>
        <taxon>Imparidentia</taxon>
        <taxon>Neoheterodontei</taxon>
        <taxon>Myida</taxon>
        <taxon>Myoidea</taxon>
        <taxon>Myidae</taxon>
        <taxon>Mya</taxon>
    </lineage>
</organism>
<accession>A0ABY7DFE4</accession>
<reference evidence="2" key="1">
    <citation type="submission" date="2022-11" db="EMBL/GenBank/DDBJ databases">
        <title>Centuries of genome instability and evolution in soft-shell clam transmissible cancer (bioRxiv).</title>
        <authorList>
            <person name="Hart S.F.M."/>
            <person name="Yonemitsu M.A."/>
            <person name="Giersch R.M."/>
            <person name="Beal B.F."/>
            <person name="Arriagada G."/>
            <person name="Davis B.W."/>
            <person name="Ostrander E.A."/>
            <person name="Goff S.P."/>
            <person name="Metzger M.J."/>
        </authorList>
    </citation>
    <scope>NUCLEOTIDE SEQUENCE</scope>
    <source>
        <strain evidence="2">MELC-2E11</strain>
        <tissue evidence="2">Siphon/mantle</tissue>
    </source>
</reference>
<feature type="region of interest" description="Disordered" evidence="1">
    <location>
        <begin position="279"/>
        <end position="326"/>
    </location>
</feature>
<gene>
    <name evidence="2" type="ORF">MAR_028308</name>
</gene>
<evidence type="ECO:0000313" key="3">
    <source>
        <dbReference type="Proteomes" id="UP001164746"/>
    </source>
</evidence>
<dbReference type="Proteomes" id="UP001164746">
    <property type="component" value="Chromosome 2"/>
</dbReference>
<dbReference type="EMBL" id="CP111013">
    <property type="protein sequence ID" value="WAQ95618.1"/>
    <property type="molecule type" value="Genomic_DNA"/>
</dbReference>
<sequence>MATADVEGSDLKDTCNSGPKGQDRTNGSARLGKRTEEEIREEHRTLRVLRKIEGHQNQIFEVVSSIKRELCRTTSKEGQEIDNHPHDQIDTSVDANNLAIEITQEGEHISELNLQLDEKKQTITKLNETVADNEEQIDVLNVEVRKLAAEKEQLSGDGENNKARIEELQKKLTDKNEKIKEIEKQRRCSSMEKEIATNAEEIDDLNREKEDLLAEVNEQRQARDNQSKIIELVEEKTGAKYEIEGLKKDIQKEREKIIELVEEKTGAKYEIKALKKDIQKEREKKKTNRRRNNSAGDTSRARGRFETGDPQLGYLNDSDARTNSEFNDYNKYDILTDFSD</sequence>
<protein>
    <submittedName>
        <fullName evidence="2">Uncharacterized protein</fullName>
    </submittedName>
</protein>
<keyword evidence="3" id="KW-1185">Reference proteome</keyword>
<name>A0ABY7DFE4_MYAAR</name>